<dbReference type="Proteomes" id="UP000308092">
    <property type="component" value="Unassembled WGS sequence"/>
</dbReference>
<gene>
    <name evidence="1" type="ORF">EYZ11_005604</name>
</gene>
<evidence type="ECO:0000313" key="1">
    <source>
        <dbReference type="EMBL" id="THC94921.1"/>
    </source>
</evidence>
<accession>A0A4S3JNH7</accession>
<sequence length="29" mass="3205">MRPKSCTDFTIATLCALTLEADAVEELFD</sequence>
<dbReference type="AlphaFoldDB" id="A0A4S3JNH7"/>
<comment type="caution">
    <text evidence="1">The sequence shown here is derived from an EMBL/GenBank/DDBJ whole genome shotgun (WGS) entry which is preliminary data.</text>
</comment>
<organism evidence="1 2">
    <name type="scientific">Aspergillus tanneri</name>
    <dbReference type="NCBI Taxonomy" id="1220188"/>
    <lineage>
        <taxon>Eukaryota</taxon>
        <taxon>Fungi</taxon>
        <taxon>Dikarya</taxon>
        <taxon>Ascomycota</taxon>
        <taxon>Pezizomycotina</taxon>
        <taxon>Eurotiomycetes</taxon>
        <taxon>Eurotiomycetidae</taxon>
        <taxon>Eurotiales</taxon>
        <taxon>Aspergillaceae</taxon>
        <taxon>Aspergillus</taxon>
        <taxon>Aspergillus subgen. Circumdati</taxon>
    </lineage>
</organism>
<dbReference type="VEuPathDB" id="FungiDB:EYZ11_005604"/>
<protein>
    <submittedName>
        <fullName evidence="1">Uncharacterized protein</fullName>
    </submittedName>
</protein>
<dbReference type="EMBL" id="SOSA01000182">
    <property type="protein sequence ID" value="THC94921.1"/>
    <property type="molecule type" value="Genomic_DNA"/>
</dbReference>
<reference evidence="1 2" key="1">
    <citation type="submission" date="2019-03" db="EMBL/GenBank/DDBJ databases">
        <title>The genome sequence of a newly discovered highly antifungal drug resistant Aspergillus species, Aspergillus tanneri NIH 1004.</title>
        <authorList>
            <person name="Mounaud S."/>
            <person name="Singh I."/>
            <person name="Joardar V."/>
            <person name="Pakala S."/>
            <person name="Pakala S."/>
            <person name="Venepally P."/>
            <person name="Hoover J."/>
            <person name="Nierman W."/>
            <person name="Chung J."/>
            <person name="Losada L."/>
        </authorList>
    </citation>
    <scope>NUCLEOTIDE SEQUENCE [LARGE SCALE GENOMIC DNA]</scope>
    <source>
        <strain evidence="1 2">NIH1004</strain>
    </source>
</reference>
<proteinExistence type="predicted"/>
<keyword evidence="2" id="KW-1185">Reference proteome</keyword>
<evidence type="ECO:0000313" key="2">
    <source>
        <dbReference type="Proteomes" id="UP000308092"/>
    </source>
</evidence>
<name>A0A4S3JNH7_9EURO</name>